<dbReference type="EMBL" id="WNWM01000002">
    <property type="protein sequence ID" value="MUI16319.1"/>
    <property type="molecule type" value="Genomic_DNA"/>
</dbReference>
<dbReference type="PROSITE" id="PS50883">
    <property type="entry name" value="EAL"/>
    <property type="match status" value="1"/>
</dbReference>
<dbReference type="SUPFAM" id="SSF55073">
    <property type="entry name" value="Nucleotide cyclase"/>
    <property type="match status" value="1"/>
</dbReference>
<dbReference type="Gene3D" id="3.20.20.450">
    <property type="entry name" value="EAL domain"/>
    <property type="match status" value="1"/>
</dbReference>
<dbReference type="InterPro" id="IPR000160">
    <property type="entry name" value="GGDEF_dom"/>
</dbReference>
<dbReference type="InterPro" id="IPR029016">
    <property type="entry name" value="GAF-like_dom_sf"/>
</dbReference>
<protein>
    <submittedName>
        <fullName evidence="3">EAL domain-containing protein</fullName>
    </submittedName>
</protein>
<dbReference type="SUPFAM" id="SSF55785">
    <property type="entry name" value="PYP-like sensor domain (PAS domain)"/>
    <property type="match status" value="1"/>
</dbReference>
<dbReference type="InterPro" id="IPR043128">
    <property type="entry name" value="Rev_trsase/Diguanyl_cyclase"/>
</dbReference>
<feature type="domain" description="EAL" evidence="1">
    <location>
        <begin position="554"/>
        <end position="807"/>
    </location>
</feature>
<name>A0A6I3XIK6_9BURK</name>
<comment type="caution">
    <text evidence="3">The sequence shown here is derived from an EMBL/GenBank/DDBJ whole genome shotgun (WGS) entry which is preliminary data.</text>
</comment>
<dbReference type="AlphaFoldDB" id="A0A6I3XIK6"/>
<dbReference type="SMART" id="SM00052">
    <property type="entry name" value="EAL"/>
    <property type="match status" value="1"/>
</dbReference>
<reference evidence="3 4" key="1">
    <citation type="submission" date="2019-11" db="EMBL/GenBank/DDBJ databases">
        <title>Draft Genome Sequences of Six Type Strains of the Genus Massilia.</title>
        <authorList>
            <person name="Miess H."/>
            <person name="Frediansyah A."/>
            <person name="Goeker M."/>
            <person name="Gross H."/>
        </authorList>
    </citation>
    <scope>NUCLEOTIDE SEQUENCE [LARGE SCALE GENOMIC DNA]</scope>
    <source>
        <strain evidence="3 4">DSM 17513</strain>
    </source>
</reference>
<gene>
    <name evidence="3" type="ORF">GJV26_28250</name>
</gene>
<keyword evidence="4" id="KW-1185">Reference proteome</keyword>
<dbReference type="Gene3D" id="3.30.450.40">
    <property type="match status" value="1"/>
</dbReference>
<dbReference type="Pfam" id="PF13185">
    <property type="entry name" value="GAF_2"/>
    <property type="match status" value="1"/>
</dbReference>
<dbReference type="InterPro" id="IPR050706">
    <property type="entry name" value="Cyclic-di-GMP_PDE-like"/>
</dbReference>
<dbReference type="InterPro" id="IPR003018">
    <property type="entry name" value="GAF"/>
</dbReference>
<dbReference type="GO" id="GO:0071111">
    <property type="term" value="F:cyclic-guanylate-specific phosphodiesterase activity"/>
    <property type="evidence" value="ECO:0007669"/>
    <property type="project" value="InterPro"/>
</dbReference>
<dbReference type="InterPro" id="IPR035965">
    <property type="entry name" value="PAS-like_dom_sf"/>
</dbReference>
<dbReference type="Pfam" id="PF00990">
    <property type="entry name" value="GGDEF"/>
    <property type="match status" value="1"/>
</dbReference>
<dbReference type="InterPro" id="IPR001633">
    <property type="entry name" value="EAL_dom"/>
</dbReference>
<dbReference type="PANTHER" id="PTHR33121:SF70">
    <property type="entry name" value="SIGNALING PROTEIN YKOW"/>
    <property type="match status" value="1"/>
</dbReference>
<dbReference type="Gene3D" id="3.30.450.20">
    <property type="entry name" value="PAS domain"/>
    <property type="match status" value="1"/>
</dbReference>
<dbReference type="NCBIfam" id="TIGR00229">
    <property type="entry name" value="sensory_box"/>
    <property type="match status" value="1"/>
</dbReference>
<dbReference type="CDD" id="cd01948">
    <property type="entry name" value="EAL"/>
    <property type="match status" value="1"/>
</dbReference>
<evidence type="ECO:0000259" key="1">
    <source>
        <dbReference type="PROSITE" id="PS50883"/>
    </source>
</evidence>
<dbReference type="Pfam" id="PF00563">
    <property type="entry name" value="EAL"/>
    <property type="match status" value="1"/>
</dbReference>
<dbReference type="Gene3D" id="3.30.70.270">
    <property type="match status" value="1"/>
</dbReference>
<dbReference type="SUPFAM" id="SSF55781">
    <property type="entry name" value="GAF domain-like"/>
    <property type="match status" value="1"/>
</dbReference>
<dbReference type="SMART" id="SM00267">
    <property type="entry name" value="GGDEF"/>
    <property type="match status" value="1"/>
</dbReference>
<dbReference type="SUPFAM" id="SSF141868">
    <property type="entry name" value="EAL domain-like"/>
    <property type="match status" value="1"/>
</dbReference>
<dbReference type="InterPro" id="IPR035919">
    <property type="entry name" value="EAL_sf"/>
</dbReference>
<dbReference type="PROSITE" id="PS50887">
    <property type="entry name" value="GGDEF"/>
    <property type="match status" value="1"/>
</dbReference>
<organism evidence="3 4">
    <name type="scientific">Pseudoduganella dura</name>
    <dbReference type="NCBI Taxonomy" id="321982"/>
    <lineage>
        <taxon>Bacteria</taxon>
        <taxon>Pseudomonadati</taxon>
        <taxon>Pseudomonadota</taxon>
        <taxon>Betaproteobacteria</taxon>
        <taxon>Burkholderiales</taxon>
        <taxon>Oxalobacteraceae</taxon>
        <taxon>Telluria group</taxon>
        <taxon>Pseudoduganella</taxon>
    </lineage>
</organism>
<sequence length="807" mass="88882">MHHQHDNKHDDSTRLQKMNNIATQEQRALAPGSDGDGPPPELLRLAGYLCGKEVAPETLVDEQALLACAPPAMSAGQRQALADLAATAAACQRLKRQLARAESFLSGFAEHSPSPLWIKDRNGSYVMGNAALTGFFGVPTVVGMDDSHFWPEDVRHSLEEQDRAVLENGETIKTMETSHDGTRHWLVHKFPIDVGGEPFLGGSAIDMTTEVEKERALIRHDTFYVLLSRLSALISRAKTIDALCLDACRFACHQPGLEIVDISRVDEATGSLKLFASAARDGTERQAKDFETGAAAADWFLPELAGAAVASGKLQFSNQLAGADGRMASCMAIPLFVNGKCWGVISFYSHRPEFFDHFYRERAGELGNELSFGIERLVNAQELSRLARTNALSGLPSRLRFDEEIAALAAVNASGTVLLININRFDEISSAYGNTAAIGLMRQVAQRLKDQVADRMVLSHVGIGRFALFYPADEERSPRAYARDTIIPLLEGSYQVDQQKIWCAINVGAAMLPEDGTSADELLVKAWDALAGARTQDEPIGFYDRDADHALARQINMEAELREAVERGEFVNFYQPKIDLKSGKLAGAEALVRWRHPVRGLIQPTEFVPVLERSGLVTQVGRNVMQRAMEDWREWYDAGLEPPQIAVNVAPAQFRCDSLFDDIERALNTAEAHLSPLSIEVTESSLVADHRRVVDILTRVRDLDVPVAIDDFGTGYSSLAYLVTLPVDVLKIDRSFVMKMAQDAGYMGLVSTIVSLAHSLDLKVVAEGIETEEEAKLLRLLRCEQGQGYLYGRPLPAAEFAKLLRRQ</sequence>
<dbReference type="Pfam" id="PF08448">
    <property type="entry name" value="PAS_4"/>
    <property type="match status" value="1"/>
</dbReference>
<proteinExistence type="predicted"/>
<dbReference type="InterPro" id="IPR013656">
    <property type="entry name" value="PAS_4"/>
</dbReference>
<evidence type="ECO:0000259" key="2">
    <source>
        <dbReference type="PROSITE" id="PS50887"/>
    </source>
</evidence>
<dbReference type="InterPro" id="IPR000014">
    <property type="entry name" value="PAS"/>
</dbReference>
<dbReference type="OrthoDB" id="9813903at2"/>
<evidence type="ECO:0000313" key="3">
    <source>
        <dbReference type="EMBL" id="MUI16319.1"/>
    </source>
</evidence>
<dbReference type="PANTHER" id="PTHR33121">
    <property type="entry name" value="CYCLIC DI-GMP PHOSPHODIESTERASE PDEF"/>
    <property type="match status" value="1"/>
</dbReference>
<dbReference type="SMART" id="SM00065">
    <property type="entry name" value="GAF"/>
    <property type="match status" value="1"/>
</dbReference>
<dbReference type="InterPro" id="IPR029787">
    <property type="entry name" value="Nucleotide_cyclase"/>
</dbReference>
<evidence type="ECO:0000313" key="4">
    <source>
        <dbReference type="Proteomes" id="UP000431684"/>
    </source>
</evidence>
<dbReference type="Proteomes" id="UP000431684">
    <property type="component" value="Unassembled WGS sequence"/>
</dbReference>
<accession>A0A6I3XIK6</accession>
<feature type="domain" description="GGDEF" evidence="2">
    <location>
        <begin position="413"/>
        <end position="545"/>
    </location>
</feature>